<dbReference type="InterPro" id="IPR043325">
    <property type="entry name" value="LTSS"/>
</dbReference>
<sequence>MAAMAVALILAAAAATAAADFAGDRAECTEQLTGLLPCLGFVEGAARMPTPDCCVDTKSVVEKSFKCLCVLVKDRNEPGLGLKINVTRAVTLPGFCHVPANVSNCPKLLNLPAGSPAAREFYELEKEIVRNAEAGPPEAAGSPTTGCPGSSAQPVAGEPAITDRHAGKKSAFDDTPLDLE</sequence>
<feature type="signal peptide" evidence="6">
    <location>
        <begin position="1"/>
        <end position="18"/>
    </location>
</feature>
<evidence type="ECO:0000256" key="6">
    <source>
        <dbReference type="SAM" id="SignalP"/>
    </source>
</evidence>
<dbReference type="EMBL" id="JBBWWR010000021">
    <property type="protein sequence ID" value="KAK8938003.1"/>
    <property type="molecule type" value="Genomic_DNA"/>
</dbReference>
<evidence type="ECO:0000313" key="9">
    <source>
        <dbReference type="Proteomes" id="UP001412067"/>
    </source>
</evidence>
<evidence type="ECO:0000256" key="1">
    <source>
        <dbReference type="ARBA" id="ARBA00009748"/>
    </source>
</evidence>
<feature type="compositionally biased region" description="Low complexity" evidence="5">
    <location>
        <begin position="132"/>
        <end position="141"/>
    </location>
</feature>
<feature type="region of interest" description="Disordered" evidence="5">
    <location>
        <begin position="132"/>
        <end position="180"/>
    </location>
</feature>
<dbReference type="InterPro" id="IPR036312">
    <property type="entry name" value="Bifun_inhib/LTP/seed_sf"/>
</dbReference>
<dbReference type="CDD" id="cd00010">
    <property type="entry name" value="AAI_LTSS"/>
    <property type="match status" value="1"/>
</dbReference>
<evidence type="ECO:0000259" key="7">
    <source>
        <dbReference type="Pfam" id="PF14368"/>
    </source>
</evidence>
<keyword evidence="4" id="KW-0325">Glycoprotein</keyword>
<name>A0ABR2LDA5_9ASPA</name>
<keyword evidence="9" id="KW-1185">Reference proteome</keyword>
<dbReference type="InterPro" id="IPR016140">
    <property type="entry name" value="Bifunc_inhib/LTP/seed_store"/>
</dbReference>
<protein>
    <recommendedName>
        <fullName evidence="7">Bifunctional inhibitor/plant lipid transfer protein/seed storage helical domain-containing protein</fullName>
    </recommendedName>
</protein>
<keyword evidence="2 6" id="KW-0732">Signal</keyword>
<evidence type="ECO:0000256" key="2">
    <source>
        <dbReference type="ARBA" id="ARBA00022729"/>
    </source>
</evidence>
<keyword evidence="3" id="KW-1015">Disulfide bond</keyword>
<dbReference type="SUPFAM" id="SSF47699">
    <property type="entry name" value="Bifunctional inhibitor/lipid-transfer protein/seed storage 2S albumin"/>
    <property type="match status" value="1"/>
</dbReference>
<evidence type="ECO:0000313" key="8">
    <source>
        <dbReference type="EMBL" id="KAK8938003.1"/>
    </source>
</evidence>
<proteinExistence type="inferred from homology"/>
<organism evidence="8 9">
    <name type="scientific">Platanthera guangdongensis</name>
    <dbReference type="NCBI Taxonomy" id="2320717"/>
    <lineage>
        <taxon>Eukaryota</taxon>
        <taxon>Viridiplantae</taxon>
        <taxon>Streptophyta</taxon>
        <taxon>Embryophyta</taxon>
        <taxon>Tracheophyta</taxon>
        <taxon>Spermatophyta</taxon>
        <taxon>Magnoliopsida</taxon>
        <taxon>Liliopsida</taxon>
        <taxon>Asparagales</taxon>
        <taxon>Orchidaceae</taxon>
        <taxon>Orchidoideae</taxon>
        <taxon>Orchideae</taxon>
        <taxon>Orchidinae</taxon>
        <taxon>Platanthera</taxon>
    </lineage>
</organism>
<evidence type="ECO:0000256" key="5">
    <source>
        <dbReference type="SAM" id="MobiDB-lite"/>
    </source>
</evidence>
<reference evidence="8 9" key="1">
    <citation type="journal article" date="2022" name="Nat. Plants">
        <title>Genomes of leafy and leafless Platanthera orchids illuminate the evolution of mycoheterotrophy.</title>
        <authorList>
            <person name="Li M.H."/>
            <person name="Liu K.W."/>
            <person name="Li Z."/>
            <person name="Lu H.C."/>
            <person name="Ye Q.L."/>
            <person name="Zhang D."/>
            <person name="Wang J.Y."/>
            <person name="Li Y.F."/>
            <person name="Zhong Z.M."/>
            <person name="Liu X."/>
            <person name="Yu X."/>
            <person name="Liu D.K."/>
            <person name="Tu X.D."/>
            <person name="Liu B."/>
            <person name="Hao Y."/>
            <person name="Liao X.Y."/>
            <person name="Jiang Y.T."/>
            <person name="Sun W.H."/>
            <person name="Chen J."/>
            <person name="Chen Y.Q."/>
            <person name="Ai Y."/>
            <person name="Zhai J.W."/>
            <person name="Wu S.S."/>
            <person name="Zhou Z."/>
            <person name="Hsiao Y.Y."/>
            <person name="Wu W.L."/>
            <person name="Chen Y.Y."/>
            <person name="Lin Y.F."/>
            <person name="Hsu J.L."/>
            <person name="Li C.Y."/>
            <person name="Wang Z.W."/>
            <person name="Zhao X."/>
            <person name="Zhong W.Y."/>
            <person name="Ma X.K."/>
            <person name="Ma L."/>
            <person name="Huang J."/>
            <person name="Chen G.Z."/>
            <person name="Huang M.Z."/>
            <person name="Huang L."/>
            <person name="Peng D.H."/>
            <person name="Luo Y.B."/>
            <person name="Zou S.Q."/>
            <person name="Chen S.P."/>
            <person name="Lan S."/>
            <person name="Tsai W.C."/>
            <person name="Van de Peer Y."/>
            <person name="Liu Z.J."/>
        </authorList>
    </citation>
    <scope>NUCLEOTIDE SEQUENCE [LARGE SCALE GENOMIC DNA]</scope>
    <source>
        <strain evidence="8">Lor288</strain>
    </source>
</reference>
<feature type="chain" id="PRO_5046302264" description="Bifunctional inhibitor/plant lipid transfer protein/seed storage helical domain-containing protein" evidence="6">
    <location>
        <begin position="19"/>
        <end position="180"/>
    </location>
</feature>
<evidence type="ECO:0000256" key="3">
    <source>
        <dbReference type="ARBA" id="ARBA00023157"/>
    </source>
</evidence>
<feature type="compositionally biased region" description="Polar residues" evidence="5">
    <location>
        <begin position="142"/>
        <end position="153"/>
    </location>
</feature>
<dbReference type="PANTHER" id="PTHR33044">
    <property type="entry name" value="BIFUNCTIONAL INHIBITOR/LIPID-TRANSFER PROTEIN/SEED STORAGE 2S ALBUMIN SUPERFAMILY PROTEIN-RELATED"/>
    <property type="match status" value="1"/>
</dbReference>
<feature type="domain" description="Bifunctional inhibitor/plant lipid transfer protein/seed storage helical" evidence="7">
    <location>
        <begin position="10"/>
        <end position="105"/>
    </location>
</feature>
<gene>
    <name evidence="8" type="ORF">KSP40_PGU017330</name>
</gene>
<evidence type="ECO:0000256" key="4">
    <source>
        <dbReference type="ARBA" id="ARBA00023180"/>
    </source>
</evidence>
<dbReference type="Gene3D" id="1.10.110.10">
    <property type="entry name" value="Plant lipid-transfer and hydrophobic proteins"/>
    <property type="match status" value="1"/>
</dbReference>
<comment type="caution">
    <text evidence="8">The sequence shown here is derived from an EMBL/GenBank/DDBJ whole genome shotgun (WGS) entry which is preliminary data.</text>
</comment>
<accession>A0ABR2LDA5</accession>
<dbReference type="Pfam" id="PF14368">
    <property type="entry name" value="LTP_2"/>
    <property type="match status" value="1"/>
</dbReference>
<comment type="similarity">
    <text evidence="1">Belongs to the plant LTP family.</text>
</comment>
<dbReference type="Proteomes" id="UP001412067">
    <property type="component" value="Unassembled WGS sequence"/>
</dbReference>